<reference evidence="2" key="1">
    <citation type="submission" date="2014-07" db="EMBL/GenBank/DDBJ databases">
        <authorList>
            <person name="Hornung V.Bastian."/>
        </authorList>
    </citation>
    <scope>NUCLEOTIDE SEQUENCE</scope>
    <source>
        <strain evidence="2">PCE-S</strain>
    </source>
</reference>
<dbReference type="Pfam" id="PF04397">
    <property type="entry name" value="LytTR"/>
    <property type="match status" value="1"/>
</dbReference>
<dbReference type="GO" id="GO:0003677">
    <property type="term" value="F:DNA binding"/>
    <property type="evidence" value="ECO:0007669"/>
    <property type="project" value="UniProtKB-KW"/>
</dbReference>
<gene>
    <name evidence="2" type="ORF">DPCES_5081</name>
</gene>
<dbReference type="InterPro" id="IPR007492">
    <property type="entry name" value="LytTR_DNA-bd_dom"/>
</dbReference>
<protein>
    <submittedName>
        <fullName evidence="2">LytTr DNA-binding domain</fullName>
    </submittedName>
</protein>
<organism evidence="2">
    <name type="scientific">Desulfitobacterium hafniense</name>
    <name type="common">Desulfitobacterium frappieri</name>
    <dbReference type="NCBI Taxonomy" id="49338"/>
    <lineage>
        <taxon>Bacteria</taxon>
        <taxon>Bacillati</taxon>
        <taxon>Bacillota</taxon>
        <taxon>Clostridia</taxon>
        <taxon>Eubacteriales</taxon>
        <taxon>Desulfitobacteriaceae</taxon>
        <taxon>Desulfitobacterium</taxon>
    </lineage>
</organism>
<sequence>MLKIAICDNETLRAPSEPLLSLESQLSFPPFFRCRNSSLVNLSYVKHLRQTEILLHNETLLPVSSAYWERTKISFAKFIGTML</sequence>
<dbReference type="AlphaFoldDB" id="A0A098B9C6"/>
<dbReference type="EMBL" id="LK996017">
    <property type="protein sequence ID" value="CDX04967.1"/>
    <property type="molecule type" value="Genomic_DNA"/>
</dbReference>
<name>A0A098B9C6_DESHA</name>
<feature type="domain" description="HTH LytTR-type" evidence="1">
    <location>
        <begin position="17"/>
        <end position="69"/>
    </location>
</feature>
<proteinExistence type="predicted"/>
<dbReference type="RefSeq" id="WP_208926630.1">
    <property type="nucleotide sequence ID" value="NZ_LK996017.1"/>
</dbReference>
<evidence type="ECO:0000259" key="1">
    <source>
        <dbReference type="Pfam" id="PF04397"/>
    </source>
</evidence>
<dbReference type="Gene3D" id="2.40.50.1020">
    <property type="entry name" value="LytTr DNA-binding domain"/>
    <property type="match status" value="1"/>
</dbReference>
<accession>A0A098B9C6</accession>
<dbReference type="PATRIC" id="fig|49338.4.peg.5468"/>
<keyword evidence="2" id="KW-0238">DNA-binding</keyword>
<evidence type="ECO:0000313" key="2">
    <source>
        <dbReference type="EMBL" id="CDX04967.1"/>
    </source>
</evidence>